<dbReference type="AlphaFoldDB" id="A0A0D9UXL8"/>
<dbReference type="eggNOG" id="ENOG502R1VQ">
    <property type="taxonomic scope" value="Eukaryota"/>
</dbReference>
<dbReference type="HOGENOM" id="CLU_094006_0_0_1"/>
<protein>
    <submittedName>
        <fullName evidence="3">Uncharacterized protein</fullName>
    </submittedName>
</protein>
<reference evidence="3 4" key="1">
    <citation type="submission" date="2012-08" db="EMBL/GenBank/DDBJ databases">
        <title>Oryza genome evolution.</title>
        <authorList>
            <person name="Wing R.A."/>
        </authorList>
    </citation>
    <scope>NUCLEOTIDE SEQUENCE</scope>
</reference>
<accession>A0A0D9UXL8</accession>
<dbReference type="PANTHER" id="PTHR46610">
    <property type="entry name" value="OS05G0181300 PROTEIN"/>
    <property type="match status" value="1"/>
</dbReference>
<feature type="transmembrane region" description="Helical" evidence="2">
    <location>
        <begin position="104"/>
        <end position="122"/>
    </location>
</feature>
<feature type="transmembrane region" description="Helical" evidence="2">
    <location>
        <begin position="57"/>
        <end position="74"/>
    </location>
</feature>
<name>A0A0D9UXL8_9ORYZ</name>
<feature type="region of interest" description="Disordered" evidence="1">
    <location>
        <begin position="1"/>
        <end position="22"/>
    </location>
</feature>
<sequence>MEATTAQRSPAPWQRQRQHDGRCGDRARRAVLVVAFAGVTAGFAVATYRARHRPRDVAFLAVTYWLVALLLCLVEKLESLRPPRPDADATAAAREAVQRRRVRLGVWAVAVALGNTVAWRVSDAVPFLALKLGVWGVTLVALGFACYFIFRSKDGDCCDAEHGRAQADAGGRRATSLPEKASGEMSPEEKV</sequence>
<evidence type="ECO:0000313" key="4">
    <source>
        <dbReference type="Proteomes" id="UP000032180"/>
    </source>
</evidence>
<dbReference type="EnsemblPlants" id="LPERR01G05110.1">
    <property type="protein sequence ID" value="LPERR01G05110.1"/>
    <property type="gene ID" value="LPERR01G05110"/>
</dbReference>
<keyword evidence="4" id="KW-1185">Reference proteome</keyword>
<reference evidence="3" key="3">
    <citation type="submission" date="2015-04" db="UniProtKB">
        <authorList>
            <consortium name="EnsemblPlants"/>
        </authorList>
    </citation>
    <scope>IDENTIFICATION</scope>
</reference>
<dbReference type="PANTHER" id="PTHR46610:SF18">
    <property type="entry name" value="OS01G0183850 PROTEIN"/>
    <property type="match status" value="1"/>
</dbReference>
<dbReference type="Proteomes" id="UP000032180">
    <property type="component" value="Chromosome 1"/>
</dbReference>
<evidence type="ECO:0000256" key="2">
    <source>
        <dbReference type="SAM" id="Phobius"/>
    </source>
</evidence>
<keyword evidence="2" id="KW-1133">Transmembrane helix</keyword>
<keyword evidence="2" id="KW-0812">Transmembrane</keyword>
<evidence type="ECO:0000313" key="3">
    <source>
        <dbReference type="EnsemblPlants" id="LPERR01G05110.1"/>
    </source>
</evidence>
<organism evidence="3 4">
    <name type="scientific">Leersia perrieri</name>
    <dbReference type="NCBI Taxonomy" id="77586"/>
    <lineage>
        <taxon>Eukaryota</taxon>
        <taxon>Viridiplantae</taxon>
        <taxon>Streptophyta</taxon>
        <taxon>Embryophyta</taxon>
        <taxon>Tracheophyta</taxon>
        <taxon>Spermatophyta</taxon>
        <taxon>Magnoliopsida</taxon>
        <taxon>Liliopsida</taxon>
        <taxon>Poales</taxon>
        <taxon>Poaceae</taxon>
        <taxon>BOP clade</taxon>
        <taxon>Oryzoideae</taxon>
        <taxon>Oryzeae</taxon>
        <taxon>Oryzinae</taxon>
        <taxon>Leersia</taxon>
    </lineage>
</organism>
<feature type="transmembrane region" description="Helical" evidence="2">
    <location>
        <begin position="128"/>
        <end position="150"/>
    </location>
</feature>
<proteinExistence type="predicted"/>
<evidence type="ECO:0000256" key="1">
    <source>
        <dbReference type="SAM" id="MobiDB-lite"/>
    </source>
</evidence>
<reference evidence="4" key="2">
    <citation type="submission" date="2013-12" db="EMBL/GenBank/DDBJ databases">
        <authorList>
            <person name="Yu Y."/>
            <person name="Lee S."/>
            <person name="de Baynast K."/>
            <person name="Wissotski M."/>
            <person name="Liu L."/>
            <person name="Talag J."/>
            <person name="Goicoechea J."/>
            <person name="Angelova A."/>
            <person name="Jetty R."/>
            <person name="Kudrna D."/>
            <person name="Golser W."/>
            <person name="Rivera L."/>
            <person name="Zhang J."/>
            <person name="Wing R."/>
        </authorList>
    </citation>
    <scope>NUCLEOTIDE SEQUENCE</scope>
</reference>
<keyword evidence="2" id="KW-0472">Membrane</keyword>
<dbReference type="Gramene" id="LPERR01G05110.1">
    <property type="protein sequence ID" value="LPERR01G05110.1"/>
    <property type="gene ID" value="LPERR01G05110"/>
</dbReference>
<dbReference type="InterPro" id="IPR045501">
    <property type="entry name" value="DUF6490"/>
</dbReference>
<feature type="region of interest" description="Disordered" evidence="1">
    <location>
        <begin position="162"/>
        <end position="191"/>
    </location>
</feature>
<feature type="transmembrane region" description="Helical" evidence="2">
    <location>
        <begin position="30"/>
        <end position="51"/>
    </location>
</feature>